<proteinExistence type="predicted"/>
<evidence type="ECO:0000313" key="4">
    <source>
        <dbReference type="Proteomes" id="UP000290189"/>
    </source>
</evidence>
<organism evidence="3 4">
    <name type="scientific">Plasmodiophora brassicae</name>
    <name type="common">Clubroot disease agent</name>
    <dbReference type="NCBI Taxonomy" id="37360"/>
    <lineage>
        <taxon>Eukaryota</taxon>
        <taxon>Sar</taxon>
        <taxon>Rhizaria</taxon>
        <taxon>Endomyxa</taxon>
        <taxon>Phytomyxea</taxon>
        <taxon>Plasmodiophorida</taxon>
        <taxon>Plasmodiophoridae</taxon>
        <taxon>Plasmodiophora</taxon>
    </lineage>
</organism>
<feature type="region of interest" description="Disordered" evidence="1">
    <location>
        <begin position="26"/>
        <end position="218"/>
    </location>
</feature>
<name>A0A3P3Y4H0_PLABS</name>
<keyword evidence="3" id="KW-0496">Mitochondrion</keyword>
<dbReference type="EMBL" id="OVEO01000003">
    <property type="protein sequence ID" value="SPQ95075.1"/>
    <property type="molecule type" value="Genomic_DNA"/>
</dbReference>
<protein>
    <submittedName>
        <fullName evidence="3">Uncharacterized protein</fullName>
    </submittedName>
</protein>
<feature type="compositionally biased region" description="Polar residues" evidence="1">
    <location>
        <begin position="97"/>
        <end position="109"/>
    </location>
</feature>
<evidence type="ECO:0000256" key="2">
    <source>
        <dbReference type="SAM" id="SignalP"/>
    </source>
</evidence>
<feature type="compositionally biased region" description="Gly residues" evidence="1">
    <location>
        <begin position="205"/>
        <end position="218"/>
    </location>
</feature>
<geneLocation type="mitochondrion" evidence="3"/>
<dbReference type="Proteomes" id="UP000290189">
    <property type="component" value="Unassembled WGS sequence"/>
</dbReference>
<feature type="compositionally biased region" description="Low complexity" evidence="1">
    <location>
        <begin position="43"/>
        <end position="55"/>
    </location>
</feature>
<dbReference type="AlphaFoldDB" id="A0A3P3Y4H0"/>
<sequence length="218" mass="21655">MGPSRIVVLTVALAIIANGVSASKNLDQISSDDGARNGGPSDESVSVASESVSASTRSTNAGSSRASSNLQRKVPASSKSQSAGSGGEPAASGVSSDGNKQVVAQSSSLEGLKKDDIKKLFGGGKSKPKRKSAVSAGKRQRQASGAPASSGAKKKAAPSKPVDRDHSASTARQMFEGLTGGMFGMGRRHTGPDAILDDGDDDASAGGGGAMPGFGFGF</sequence>
<gene>
    <name evidence="3" type="ORF">PLBR_LOCUS2290</name>
</gene>
<feature type="chain" id="PRO_5018037552" evidence="2">
    <location>
        <begin position="23"/>
        <end position="218"/>
    </location>
</feature>
<feature type="compositionally biased region" description="Low complexity" evidence="1">
    <location>
        <begin position="76"/>
        <end position="96"/>
    </location>
</feature>
<evidence type="ECO:0000256" key="1">
    <source>
        <dbReference type="SAM" id="MobiDB-lite"/>
    </source>
</evidence>
<feature type="compositionally biased region" description="Polar residues" evidence="1">
    <location>
        <begin position="56"/>
        <end position="71"/>
    </location>
</feature>
<accession>A0A3P3Y4H0</accession>
<reference evidence="3 4" key="1">
    <citation type="submission" date="2018-03" db="EMBL/GenBank/DDBJ databases">
        <authorList>
            <person name="Fogelqvist J."/>
        </authorList>
    </citation>
    <scope>NUCLEOTIDE SEQUENCE [LARGE SCALE GENOMIC DNA]</scope>
</reference>
<evidence type="ECO:0000313" key="3">
    <source>
        <dbReference type="EMBL" id="SPQ95075.1"/>
    </source>
</evidence>
<keyword evidence="2" id="KW-0732">Signal</keyword>
<feature type="signal peptide" evidence="2">
    <location>
        <begin position="1"/>
        <end position="22"/>
    </location>
</feature>